<dbReference type="AlphaFoldDB" id="A0A5B8CFR9"/>
<evidence type="ECO:0000313" key="1">
    <source>
        <dbReference type="EMBL" id="QDC38408.1"/>
    </source>
</evidence>
<dbReference type="EMBL" id="CP041016">
    <property type="protein sequence ID" value="QDC38408.1"/>
    <property type="molecule type" value="Genomic_DNA"/>
</dbReference>
<reference evidence="1 2" key="1">
    <citation type="submission" date="2019-06" db="EMBL/GenBank/DDBJ databases">
        <title>Genome organization and adaptive potential of archetypical organophosphate degarding Sphingobium fuliginis ATCC 27551.</title>
        <authorList>
            <person name="Sarwar A."/>
            <person name="Parthasarathy S."/>
            <person name="Singh C."/>
            <person name="Siddavattam D."/>
        </authorList>
    </citation>
    <scope>NUCLEOTIDE SEQUENCE [LARGE SCALE GENOMIC DNA]</scope>
    <source>
        <strain evidence="1 2">ATCC 27551</strain>
    </source>
</reference>
<evidence type="ECO:0000313" key="2">
    <source>
        <dbReference type="Proteomes" id="UP000311469"/>
    </source>
</evidence>
<name>A0A5B8CFR9_SPHSA</name>
<organism evidence="1 2">
    <name type="scientific">Sphingobium fuliginis ATCC 27551</name>
    <dbReference type="NCBI Taxonomy" id="1208342"/>
    <lineage>
        <taxon>Bacteria</taxon>
        <taxon>Pseudomonadati</taxon>
        <taxon>Pseudomonadota</taxon>
        <taxon>Alphaproteobacteria</taxon>
        <taxon>Sphingomonadales</taxon>
        <taxon>Sphingomonadaceae</taxon>
        <taxon>Sphingobium</taxon>
    </lineage>
</organism>
<accession>A0A5B8CFR9</accession>
<gene>
    <name evidence="1" type="ORF">FIL70_15350</name>
</gene>
<dbReference type="PROSITE" id="PS51257">
    <property type="entry name" value="PROKAR_LIPOPROTEIN"/>
    <property type="match status" value="1"/>
</dbReference>
<dbReference type="KEGG" id="sufl:FIL70_15350"/>
<sequence>MPRLPRMIALGLIGSIASIALQGCAHQAVERPAPPVVAIEVKDTPPADLLTCPVAPAGFPKDAQAEIPPAVRVVVIDIAKALASTRDQLVRLVRWHSPGACEDAG</sequence>
<protein>
    <submittedName>
        <fullName evidence="1">Uncharacterized protein</fullName>
    </submittedName>
</protein>
<dbReference type="Proteomes" id="UP000311469">
    <property type="component" value="Chromosome cSF1"/>
</dbReference>
<proteinExistence type="predicted"/>